<sequence length="349" mass="38222">MGLLKLISNRISTEWKEKFNKNIDYLNSLEKKLSDQDKATNSRIDNLVLHSGGDSPNEVVDARVNNRGETFPTLHGRLLEHENLSNEQISELITNANSQKAQVDQLNKAVQQIIGGYNEPINIYVSKEGSDQTGDGSQEKPFLTIQTAVNSVPLITTSAVTIWISDGVYLEDVVVNGLTFRAFVIRPLNNVNTLDPQVSDCPVKVRSIMFATCVGYCQIVGMQIVDTANSPYFQGRQYGIVNEQSGYMAISQCKFAENTKSLAYNAVYVGGTSKMNMYGSTTFINQNIAVQVRLLSEFNVGELKGSGNNIGVYVDAATARYAKPVAGFATTENKIIGRGLIINNGQVLS</sequence>
<gene>
    <name evidence="1" type="ORF">A5810_000585</name>
</gene>
<comment type="caution">
    <text evidence="1">The sequence shown here is derived from an EMBL/GenBank/DDBJ whole genome shotgun (WGS) entry which is preliminary data.</text>
</comment>
<evidence type="ECO:0000313" key="1">
    <source>
        <dbReference type="EMBL" id="OTN96250.1"/>
    </source>
</evidence>
<dbReference type="InterPro" id="IPR011050">
    <property type="entry name" value="Pectin_lyase_fold/virulence"/>
</dbReference>
<evidence type="ECO:0000313" key="2">
    <source>
        <dbReference type="Proteomes" id="UP000194885"/>
    </source>
</evidence>
<dbReference type="EMBL" id="NGKW01000001">
    <property type="protein sequence ID" value="OTN96250.1"/>
    <property type="molecule type" value="Genomic_DNA"/>
</dbReference>
<dbReference type="RefSeq" id="WP_086322985.1">
    <property type="nucleotide sequence ID" value="NZ_NGKW01000001.1"/>
</dbReference>
<name>A0A242BM88_ENTFC</name>
<dbReference type="InterPro" id="IPR012334">
    <property type="entry name" value="Pectin_lyas_fold"/>
</dbReference>
<dbReference type="AlphaFoldDB" id="A0A242BM88"/>
<dbReference type="Gene3D" id="2.160.20.10">
    <property type="entry name" value="Single-stranded right-handed beta-helix, Pectin lyase-like"/>
    <property type="match status" value="1"/>
</dbReference>
<accession>A0A242BM88</accession>
<dbReference type="SUPFAM" id="SSF51126">
    <property type="entry name" value="Pectin lyase-like"/>
    <property type="match status" value="1"/>
</dbReference>
<organism evidence="1 2">
    <name type="scientific">Enterococcus faecium</name>
    <name type="common">Streptococcus faecium</name>
    <dbReference type="NCBI Taxonomy" id="1352"/>
    <lineage>
        <taxon>Bacteria</taxon>
        <taxon>Bacillati</taxon>
        <taxon>Bacillota</taxon>
        <taxon>Bacilli</taxon>
        <taxon>Lactobacillales</taxon>
        <taxon>Enterococcaceae</taxon>
        <taxon>Enterococcus</taxon>
    </lineage>
</organism>
<protein>
    <submittedName>
        <fullName evidence="1">Uncharacterized protein</fullName>
    </submittedName>
</protein>
<proteinExistence type="predicted"/>
<dbReference type="Proteomes" id="UP000194885">
    <property type="component" value="Unassembled WGS sequence"/>
</dbReference>
<reference evidence="1 2" key="1">
    <citation type="submission" date="2017-05" db="EMBL/GenBank/DDBJ databases">
        <title>The Genome Sequence of Enterococcus faecium 7H8_DIV0219.</title>
        <authorList>
            <consortium name="The Broad Institute Genomics Platform"/>
            <consortium name="The Broad Institute Genomic Center for Infectious Diseases"/>
            <person name="Earl A."/>
            <person name="Manson A."/>
            <person name="Schwartman J."/>
            <person name="Gilmore M."/>
            <person name="Abouelleil A."/>
            <person name="Cao P."/>
            <person name="Chapman S."/>
            <person name="Cusick C."/>
            <person name="Shea T."/>
            <person name="Young S."/>
            <person name="Neafsey D."/>
            <person name="Nusbaum C."/>
            <person name="Birren B."/>
        </authorList>
    </citation>
    <scope>NUCLEOTIDE SEQUENCE [LARGE SCALE GENOMIC DNA]</scope>
    <source>
        <strain evidence="1 2">7H8_DIV0219</strain>
    </source>
</reference>